<reference evidence="3" key="2">
    <citation type="submission" date="2023-06" db="EMBL/GenBank/DDBJ databases">
        <authorList>
            <consortium name="Lawrence Berkeley National Laboratory"/>
            <person name="Haridas S."/>
            <person name="Hensen N."/>
            <person name="Bonometti L."/>
            <person name="Westerberg I."/>
            <person name="Brannstrom I.O."/>
            <person name="Guillou S."/>
            <person name="Cros-Aarteil S."/>
            <person name="Calhoun S."/>
            <person name="Kuo A."/>
            <person name="Mondo S."/>
            <person name="Pangilinan J."/>
            <person name="Riley R."/>
            <person name="Labutti K."/>
            <person name="Andreopoulos B."/>
            <person name="Lipzen A."/>
            <person name="Chen C."/>
            <person name="Yanf M."/>
            <person name="Daum C."/>
            <person name="Ng V."/>
            <person name="Clum A."/>
            <person name="Steindorff A."/>
            <person name="Ohm R."/>
            <person name="Martin F."/>
            <person name="Silar P."/>
            <person name="Natvig D."/>
            <person name="Lalanne C."/>
            <person name="Gautier V."/>
            <person name="Ament-Velasquez S.L."/>
            <person name="Kruys A."/>
            <person name="Hutchinson M.I."/>
            <person name="Powell A.J."/>
            <person name="Barry K."/>
            <person name="Miller A.N."/>
            <person name="Grigoriev I.V."/>
            <person name="Debuchy R."/>
            <person name="Gladieux P."/>
            <person name="Thoren M.H."/>
            <person name="Johannesson H."/>
        </authorList>
    </citation>
    <scope>NUCLEOTIDE SEQUENCE</scope>
    <source>
        <strain evidence="3">CBS 118394</strain>
    </source>
</reference>
<feature type="transmembrane region" description="Helical" evidence="1">
    <location>
        <begin position="279"/>
        <end position="302"/>
    </location>
</feature>
<keyword evidence="2" id="KW-0732">Signal</keyword>
<proteinExistence type="predicted"/>
<sequence>MSIRNVKQNLLQRAISLLLISLVFSIRPVLAQEDDRDEWDNCKDLVESIINGTTATHDGITKDNISQYIYDGPVRGLDGSYPRADLLLVTYEGCNRLCGSSTVVWNTRPTALNIVATWVFPLSILLGLPFESYHRKKVRRTLAAVSYWLGSPQTSLTAAVWNFRQTRDCHRRVRDASMSRIWADSYYVLSCFNQFELGLEEPKKQLPIFLRTLVYALFRPLASRQQEIKLVTELLSALAFQLRMHRRRGVIPTLASLGTFLLAFIFSLVLAFGDLSDSTTIFVLDLGIFFSWLPVLVILTIVDRNPVSSERQAILMSRWLYNANAIWEWSNPDNIRHNTRSQTTTNDALQITQMDQDNIAKGAMMQVAWWKPSVDDDLGPYQVGEFIGQGRGLQYCGLTSATLKCTEARGSFKNWSRDTPTQYADEIISRLKRRPLSWYMTAIVCLMIIWTEIMLAFTADFITPTVGLGCWSMIFLLYGCFSTITWFLQFWVRPGKTTRTVLTVISHSFNGLSVIWIILIVILLASGVLNNCYCNTVMNGKTGYGGYTDFESFQFYRDHYGLTAPWITAAAIGSSIPIAALVTALSWWQKCKHLWAASESGRELSMENRTTCIDMTWLGE</sequence>
<evidence type="ECO:0000256" key="2">
    <source>
        <dbReference type="SAM" id="SignalP"/>
    </source>
</evidence>
<organism evidence="3 4">
    <name type="scientific">Apodospora peruviana</name>
    <dbReference type="NCBI Taxonomy" id="516989"/>
    <lineage>
        <taxon>Eukaryota</taxon>
        <taxon>Fungi</taxon>
        <taxon>Dikarya</taxon>
        <taxon>Ascomycota</taxon>
        <taxon>Pezizomycotina</taxon>
        <taxon>Sordariomycetes</taxon>
        <taxon>Sordariomycetidae</taxon>
        <taxon>Sordariales</taxon>
        <taxon>Lasiosphaeriaceae</taxon>
        <taxon>Apodospora</taxon>
    </lineage>
</organism>
<comment type="caution">
    <text evidence="3">The sequence shown here is derived from an EMBL/GenBank/DDBJ whole genome shotgun (WGS) entry which is preliminary data.</text>
</comment>
<evidence type="ECO:0000313" key="4">
    <source>
        <dbReference type="Proteomes" id="UP001283341"/>
    </source>
</evidence>
<protein>
    <submittedName>
        <fullName evidence="3">Uncharacterized protein</fullName>
    </submittedName>
</protein>
<feature type="transmembrane region" description="Helical" evidence="1">
    <location>
        <begin position="566"/>
        <end position="588"/>
    </location>
</feature>
<feature type="signal peptide" evidence="2">
    <location>
        <begin position="1"/>
        <end position="31"/>
    </location>
</feature>
<feature type="transmembrane region" description="Helical" evidence="1">
    <location>
        <begin position="465"/>
        <end position="488"/>
    </location>
</feature>
<reference evidence="3" key="1">
    <citation type="journal article" date="2023" name="Mol. Phylogenet. Evol.">
        <title>Genome-scale phylogeny and comparative genomics of the fungal order Sordariales.</title>
        <authorList>
            <person name="Hensen N."/>
            <person name="Bonometti L."/>
            <person name="Westerberg I."/>
            <person name="Brannstrom I.O."/>
            <person name="Guillou S."/>
            <person name="Cros-Aarteil S."/>
            <person name="Calhoun S."/>
            <person name="Haridas S."/>
            <person name="Kuo A."/>
            <person name="Mondo S."/>
            <person name="Pangilinan J."/>
            <person name="Riley R."/>
            <person name="LaButti K."/>
            <person name="Andreopoulos B."/>
            <person name="Lipzen A."/>
            <person name="Chen C."/>
            <person name="Yan M."/>
            <person name="Daum C."/>
            <person name="Ng V."/>
            <person name="Clum A."/>
            <person name="Steindorff A."/>
            <person name="Ohm R.A."/>
            <person name="Martin F."/>
            <person name="Silar P."/>
            <person name="Natvig D.O."/>
            <person name="Lalanne C."/>
            <person name="Gautier V."/>
            <person name="Ament-Velasquez S.L."/>
            <person name="Kruys A."/>
            <person name="Hutchinson M.I."/>
            <person name="Powell A.J."/>
            <person name="Barry K."/>
            <person name="Miller A.N."/>
            <person name="Grigoriev I.V."/>
            <person name="Debuchy R."/>
            <person name="Gladieux P."/>
            <person name="Hiltunen Thoren M."/>
            <person name="Johannesson H."/>
        </authorList>
    </citation>
    <scope>NUCLEOTIDE SEQUENCE</scope>
    <source>
        <strain evidence="3">CBS 118394</strain>
    </source>
</reference>
<accession>A0AAE0IE18</accession>
<feature type="transmembrane region" description="Helical" evidence="1">
    <location>
        <begin position="436"/>
        <end position="459"/>
    </location>
</feature>
<dbReference type="AlphaFoldDB" id="A0AAE0IE18"/>
<evidence type="ECO:0000256" key="1">
    <source>
        <dbReference type="SAM" id="Phobius"/>
    </source>
</evidence>
<keyword evidence="4" id="KW-1185">Reference proteome</keyword>
<feature type="transmembrane region" description="Helical" evidence="1">
    <location>
        <begin position="509"/>
        <end position="529"/>
    </location>
</feature>
<name>A0AAE0IE18_9PEZI</name>
<gene>
    <name evidence="3" type="ORF">B0H66DRAFT_621255</name>
</gene>
<feature type="transmembrane region" description="Helical" evidence="1">
    <location>
        <begin position="110"/>
        <end position="130"/>
    </location>
</feature>
<feature type="chain" id="PRO_5041960221" evidence="2">
    <location>
        <begin position="32"/>
        <end position="620"/>
    </location>
</feature>
<dbReference type="Proteomes" id="UP001283341">
    <property type="component" value="Unassembled WGS sequence"/>
</dbReference>
<evidence type="ECO:0000313" key="3">
    <source>
        <dbReference type="EMBL" id="KAK3323067.1"/>
    </source>
</evidence>
<keyword evidence="1" id="KW-0812">Transmembrane</keyword>
<dbReference type="EMBL" id="JAUEDM010000003">
    <property type="protein sequence ID" value="KAK3323067.1"/>
    <property type="molecule type" value="Genomic_DNA"/>
</dbReference>
<feature type="transmembrane region" description="Helical" evidence="1">
    <location>
        <begin position="250"/>
        <end position="273"/>
    </location>
</feature>
<keyword evidence="1" id="KW-0472">Membrane</keyword>
<keyword evidence="1" id="KW-1133">Transmembrane helix</keyword>